<evidence type="ECO:0000256" key="2">
    <source>
        <dbReference type="ARBA" id="ARBA00004496"/>
    </source>
</evidence>
<accession>A0A0K0E6E1</accession>
<evidence type="ECO:0000256" key="3">
    <source>
        <dbReference type="ARBA" id="ARBA00022490"/>
    </source>
</evidence>
<dbReference type="Gene3D" id="2.30.29.70">
    <property type="entry name" value="Proteasomal ubiquitin receptor Rpn13/ADRM1"/>
    <property type="match status" value="1"/>
</dbReference>
<evidence type="ECO:0000256" key="6">
    <source>
        <dbReference type="SAM" id="MobiDB-lite"/>
    </source>
</evidence>
<sequence length="322" mass="36747">MSAALEDTFTLLSSYESVLYKFRCDRFLPLSENSRNILLANNKRARGLLFIVKTLTNQTHFCWVNSGNNIIVDDYVLFLNNTVFKEVGEYPDGRVAMLGLMGTNKKIFYLIQESDKSKSDAFFKDVEEIVKHCNGFQADFPSVPSLDDRFLSDSNRLKRTILLRLIQDEISQLTSLVENTLTEFTEILSDSFQKNNIFLGNLKVLREDFTGISKFDYPVKFDDVMFLLKALRSARCYCSYLAQTLTENIGNNRNEGEIESSSTILPLEDATKAVNLENQGEEILNQFSGPKKNIEESVHNNNLDFDKESSTEFSDKESSNKN</sequence>
<comment type="subcellular location">
    <subcellularLocation>
        <location evidence="2">Cytoplasm</location>
    </subcellularLocation>
    <subcellularLocation>
        <location evidence="1">Nucleus</location>
    </subcellularLocation>
</comment>
<keyword evidence="3" id="KW-0963">Cytoplasm</keyword>
<evidence type="ECO:0000313" key="8">
    <source>
        <dbReference type="Proteomes" id="UP000035681"/>
    </source>
</evidence>
<dbReference type="PANTHER" id="PTHR12225">
    <property type="entry name" value="ADHESION REGULATING MOLECULE 1 110 KDA CELL MEMBRANE GLYCOPROTEIN"/>
    <property type="match status" value="1"/>
</dbReference>
<evidence type="ECO:0000313" key="10">
    <source>
        <dbReference type="WBParaSite" id="TCONS_00012680.p1"/>
    </source>
</evidence>
<dbReference type="WBParaSite" id="TCONS_00012680.p1">
    <property type="protein sequence ID" value="TCONS_00012680.p1"/>
    <property type="gene ID" value="XLOC_008330"/>
</dbReference>
<reference evidence="9" key="1">
    <citation type="submission" date="2015-08" db="UniProtKB">
        <authorList>
            <consortium name="WormBaseParasite"/>
        </authorList>
    </citation>
    <scope>IDENTIFICATION</scope>
</reference>
<dbReference type="InterPro" id="IPR006773">
    <property type="entry name" value="Rpn13/ADRM1"/>
</dbReference>
<proteinExistence type="predicted"/>
<dbReference type="Proteomes" id="UP000035681">
    <property type="component" value="Unplaced"/>
</dbReference>
<dbReference type="STRING" id="6248.A0A0K0E6E1"/>
<keyword evidence="5" id="KW-0539">Nucleus</keyword>
<evidence type="ECO:0000256" key="5">
    <source>
        <dbReference type="ARBA" id="ARBA00023242"/>
    </source>
</evidence>
<evidence type="ECO:0000256" key="4">
    <source>
        <dbReference type="ARBA" id="ARBA00022942"/>
    </source>
</evidence>
<name>A0A0K0E6E1_STRER</name>
<dbReference type="GO" id="GO:0070628">
    <property type="term" value="F:proteasome binding"/>
    <property type="evidence" value="ECO:0007669"/>
    <property type="project" value="TreeGrafter"/>
</dbReference>
<evidence type="ECO:0000256" key="1">
    <source>
        <dbReference type="ARBA" id="ARBA00004123"/>
    </source>
</evidence>
<dbReference type="GO" id="GO:0061133">
    <property type="term" value="F:endopeptidase activator activity"/>
    <property type="evidence" value="ECO:0007669"/>
    <property type="project" value="TreeGrafter"/>
</dbReference>
<dbReference type="WBParaSite" id="SSTP_0000507200.1">
    <property type="protein sequence ID" value="SSTP_0000507200.1"/>
    <property type="gene ID" value="SSTP_0000507200"/>
</dbReference>
<dbReference type="InterPro" id="IPR044868">
    <property type="entry name" value="Rpn13/ADRM1_Pru"/>
</dbReference>
<keyword evidence="8" id="KW-1185">Reference proteome</keyword>
<evidence type="ECO:0000259" key="7">
    <source>
        <dbReference type="PROSITE" id="PS51917"/>
    </source>
</evidence>
<feature type="region of interest" description="Disordered" evidence="6">
    <location>
        <begin position="285"/>
        <end position="322"/>
    </location>
</feature>
<feature type="domain" description="Pru" evidence="7">
    <location>
        <begin position="14"/>
        <end position="133"/>
    </location>
</feature>
<dbReference type="PROSITE" id="PS51917">
    <property type="entry name" value="PRU"/>
    <property type="match status" value="1"/>
</dbReference>
<dbReference type="Pfam" id="PF04683">
    <property type="entry name" value="Rpn13_ADRM1_Pru"/>
    <property type="match status" value="1"/>
</dbReference>
<dbReference type="AlphaFoldDB" id="A0A0K0E6E1"/>
<dbReference type="GO" id="GO:0005634">
    <property type="term" value="C:nucleus"/>
    <property type="evidence" value="ECO:0007669"/>
    <property type="project" value="UniProtKB-SubCell"/>
</dbReference>
<dbReference type="GO" id="GO:0005737">
    <property type="term" value="C:cytoplasm"/>
    <property type="evidence" value="ECO:0007669"/>
    <property type="project" value="UniProtKB-SubCell"/>
</dbReference>
<organism evidence="9">
    <name type="scientific">Strongyloides stercoralis</name>
    <name type="common">Threadworm</name>
    <dbReference type="NCBI Taxonomy" id="6248"/>
    <lineage>
        <taxon>Eukaryota</taxon>
        <taxon>Metazoa</taxon>
        <taxon>Ecdysozoa</taxon>
        <taxon>Nematoda</taxon>
        <taxon>Chromadorea</taxon>
        <taxon>Rhabditida</taxon>
        <taxon>Tylenchina</taxon>
        <taxon>Panagrolaimomorpha</taxon>
        <taxon>Strongyloidoidea</taxon>
        <taxon>Strongyloididae</taxon>
        <taxon>Strongyloides</taxon>
    </lineage>
</organism>
<dbReference type="GO" id="GO:0008541">
    <property type="term" value="C:proteasome regulatory particle, lid subcomplex"/>
    <property type="evidence" value="ECO:0007669"/>
    <property type="project" value="TreeGrafter"/>
</dbReference>
<feature type="compositionally biased region" description="Basic and acidic residues" evidence="6">
    <location>
        <begin position="292"/>
        <end position="322"/>
    </location>
</feature>
<evidence type="ECO:0000313" key="9">
    <source>
        <dbReference type="WBParaSite" id="SSTP_0000507200.1"/>
    </source>
</evidence>
<dbReference type="InterPro" id="IPR038633">
    <property type="entry name" value="Rpn13/ADRM1_Pru_sf"/>
</dbReference>
<keyword evidence="4" id="KW-0647">Proteasome</keyword>
<protein>
    <submittedName>
        <fullName evidence="9 10">Pru domain-containing protein</fullName>
    </submittedName>
</protein>
<dbReference type="PANTHER" id="PTHR12225:SF0">
    <property type="entry name" value="PROTEASOMAL UBIQUITIN RECEPTOR ADRM1"/>
    <property type="match status" value="1"/>
</dbReference>